<accession>A0A813K8B1</accession>
<feature type="non-terminal residue" evidence="2">
    <location>
        <position position="1"/>
    </location>
</feature>
<dbReference type="AlphaFoldDB" id="A0A813K8B1"/>
<keyword evidence="1" id="KW-1133">Transmembrane helix</keyword>
<proteinExistence type="predicted"/>
<keyword evidence="1" id="KW-0472">Membrane</keyword>
<dbReference type="EMBL" id="CAJNNW010029302">
    <property type="protein sequence ID" value="CAE8699770.1"/>
    <property type="molecule type" value="Genomic_DNA"/>
</dbReference>
<dbReference type="Proteomes" id="UP000626109">
    <property type="component" value="Unassembled WGS sequence"/>
</dbReference>
<feature type="non-terminal residue" evidence="2">
    <location>
        <position position="132"/>
    </location>
</feature>
<comment type="caution">
    <text evidence="2">The sequence shown here is derived from an EMBL/GenBank/DDBJ whole genome shotgun (WGS) entry which is preliminary data.</text>
</comment>
<organism evidence="2 3">
    <name type="scientific">Polarella glacialis</name>
    <name type="common">Dinoflagellate</name>
    <dbReference type="NCBI Taxonomy" id="89957"/>
    <lineage>
        <taxon>Eukaryota</taxon>
        <taxon>Sar</taxon>
        <taxon>Alveolata</taxon>
        <taxon>Dinophyceae</taxon>
        <taxon>Suessiales</taxon>
        <taxon>Suessiaceae</taxon>
        <taxon>Polarella</taxon>
    </lineage>
</organism>
<keyword evidence="1" id="KW-0812">Transmembrane</keyword>
<evidence type="ECO:0000313" key="2">
    <source>
        <dbReference type="EMBL" id="CAE8699770.1"/>
    </source>
</evidence>
<protein>
    <submittedName>
        <fullName evidence="2">Uncharacterized protein</fullName>
    </submittedName>
</protein>
<name>A0A813K8B1_POLGL</name>
<gene>
    <name evidence="2" type="ORF">PGLA2088_LOCUS31303</name>
</gene>
<reference evidence="2" key="1">
    <citation type="submission" date="2021-02" db="EMBL/GenBank/DDBJ databases">
        <authorList>
            <person name="Dougan E. K."/>
            <person name="Rhodes N."/>
            <person name="Thang M."/>
            <person name="Chan C."/>
        </authorList>
    </citation>
    <scope>NUCLEOTIDE SEQUENCE</scope>
</reference>
<feature type="transmembrane region" description="Helical" evidence="1">
    <location>
        <begin position="20"/>
        <end position="37"/>
    </location>
</feature>
<evidence type="ECO:0000256" key="1">
    <source>
        <dbReference type="SAM" id="Phobius"/>
    </source>
</evidence>
<evidence type="ECO:0000313" key="3">
    <source>
        <dbReference type="Proteomes" id="UP000626109"/>
    </source>
</evidence>
<sequence length="132" mass="13183">RGPEAKAPSRPRPAASLQTALWVLVAVTISVGGIFWWQQRKLLAQEEGLQRSGSGGQAAFSAAAAAAVLSEVDVSVAGAASGARADVGAPRVVTSEGGSGVPVSGVASAVSDAGVGNLRAELATLKELVERH</sequence>